<accession>A0AA40I8J2</accession>
<organism evidence="1 2">
    <name type="scientific">Cnephaeus nilssonii</name>
    <name type="common">Northern bat</name>
    <name type="synonym">Eptesicus nilssonii</name>
    <dbReference type="NCBI Taxonomy" id="3371016"/>
    <lineage>
        <taxon>Eukaryota</taxon>
        <taxon>Metazoa</taxon>
        <taxon>Chordata</taxon>
        <taxon>Craniata</taxon>
        <taxon>Vertebrata</taxon>
        <taxon>Euteleostomi</taxon>
        <taxon>Mammalia</taxon>
        <taxon>Eutheria</taxon>
        <taxon>Laurasiatheria</taxon>
        <taxon>Chiroptera</taxon>
        <taxon>Yangochiroptera</taxon>
        <taxon>Vespertilionidae</taxon>
        <taxon>Cnephaeus</taxon>
    </lineage>
</organism>
<keyword evidence="2" id="KW-1185">Reference proteome</keyword>
<dbReference type="Proteomes" id="UP001177744">
    <property type="component" value="Unassembled WGS sequence"/>
</dbReference>
<protein>
    <submittedName>
        <fullName evidence="1">Uncharacterized protein</fullName>
    </submittedName>
</protein>
<sequence>MKHKLDRTSVQKYEKETFEGMIQEIKETGAHLAICQWSFDDEQIIYFFRTTCLGEIIPCFSEPTTEKLGFAGLVKGISSGTTKGKMLRGSNVTIEEAKLSRHDALCVIWNLSMLMMEALLKSLCSGN</sequence>
<proteinExistence type="predicted"/>
<evidence type="ECO:0000313" key="2">
    <source>
        <dbReference type="Proteomes" id="UP001177744"/>
    </source>
</evidence>
<comment type="caution">
    <text evidence="1">The sequence shown here is derived from an EMBL/GenBank/DDBJ whole genome shotgun (WGS) entry which is preliminary data.</text>
</comment>
<reference evidence="1" key="1">
    <citation type="submission" date="2023-06" db="EMBL/GenBank/DDBJ databases">
        <title>Reference genome for the Northern bat (Eptesicus nilssonii), a most northern bat species.</title>
        <authorList>
            <person name="Laine V.N."/>
            <person name="Pulliainen A.T."/>
            <person name="Lilley T.M."/>
        </authorList>
    </citation>
    <scope>NUCLEOTIDE SEQUENCE</scope>
    <source>
        <strain evidence="1">BLF_Eptnil</strain>
        <tissue evidence="1">Kidney</tissue>
    </source>
</reference>
<dbReference type="InterPro" id="IPR027409">
    <property type="entry name" value="GroEL-like_apical_dom_sf"/>
</dbReference>
<evidence type="ECO:0000313" key="1">
    <source>
        <dbReference type="EMBL" id="KAK1344876.1"/>
    </source>
</evidence>
<dbReference type="AlphaFoldDB" id="A0AA40I8J2"/>
<dbReference type="SUPFAM" id="SSF52029">
    <property type="entry name" value="GroEL apical domain-like"/>
    <property type="match status" value="1"/>
</dbReference>
<dbReference type="EMBL" id="JAULJE010000003">
    <property type="protein sequence ID" value="KAK1344876.1"/>
    <property type="molecule type" value="Genomic_DNA"/>
</dbReference>
<name>A0AA40I8J2_CNENI</name>
<gene>
    <name evidence="1" type="ORF">QTO34_013580</name>
</gene>